<proteinExistence type="predicted"/>
<dbReference type="Pfam" id="PF08713">
    <property type="entry name" value="DNA_alkylation"/>
    <property type="match status" value="1"/>
</dbReference>
<evidence type="ECO:0000313" key="3">
    <source>
        <dbReference type="Proteomes" id="UP001347796"/>
    </source>
</evidence>
<dbReference type="Proteomes" id="UP001347796">
    <property type="component" value="Unassembled WGS sequence"/>
</dbReference>
<dbReference type="EMBL" id="JAZGQO010000007">
    <property type="protein sequence ID" value="KAK6182252.1"/>
    <property type="molecule type" value="Genomic_DNA"/>
</dbReference>
<evidence type="ECO:0008006" key="4">
    <source>
        <dbReference type="Google" id="ProtNLM"/>
    </source>
</evidence>
<comment type="caution">
    <text evidence="2">The sequence shown here is derived from an EMBL/GenBank/DDBJ whole genome shotgun (WGS) entry which is preliminary data.</text>
</comment>
<organism evidence="2 3">
    <name type="scientific">Patella caerulea</name>
    <name type="common">Rayed Mediterranean limpet</name>
    <dbReference type="NCBI Taxonomy" id="87958"/>
    <lineage>
        <taxon>Eukaryota</taxon>
        <taxon>Metazoa</taxon>
        <taxon>Spiralia</taxon>
        <taxon>Lophotrochozoa</taxon>
        <taxon>Mollusca</taxon>
        <taxon>Gastropoda</taxon>
        <taxon>Patellogastropoda</taxon>
        <taxon>Patelloidea</taxon>
        <taxon>Patellidae</taxon>
        <taxon>Patella</taxon>
    </lineage>
</organism>
<dbReference type="CDD" id="cd07064">
    <property type="entry name" value="AlkD_like_1"/>
    <property type="match status" value="1"/>
</dbReference>
<dbReference type="InterPro" id="IPR014825">
    <property type="entry name" value="DNA_alkylation"/>
</dbReference>
<protein>
    <recommendedName>
        <fullName evidence="4">DNA alkylation repair protein</fullName>
    </recommendedName>
</protein>
<feature type="region of interest" description="Disordered" evidence="1">
    <location>
        <begin position="129"/>
        <end position="162"/>
    </location>
</feature>
<dbReference type="SUPFAM" id="SSF48371">
    <property type="entry name" value="ARM repeat"/>
    <property type="match status" value="1"/>
</dbReference>
<keyword evidence="3" id="KW-1185">Reference proteome</keyword>
<name>A0AAN8JPL6_PATCE</name>
<dbReference type="AlphaFoldDB" id="A0AAN8JPL6"/>
<dbReference type="InterPro" id="IPR016024">
    <property type="entry name" value="ARM-type_fold"/>
</dbReference>
<dbReference type="PANTHER" id="PTHR34070:SF1">
    <property type="entry name" value="DNA ALKYLATION REPAIR PROTEIN"/>
    <property type="match status" value="1"/>
</dbReference>
<dbReference type="Gene3D" id="1.25.10.90">
    <property type="match status" value="1"/>
</dbReference>
<accession>A0AAN8JPL6</accession>
<dbReference type="PANTHER" id="PTHR34070">
    <property type="entry name" value="ARMADILLO-TYPE FOLD"/>
    <property type="match status" value="1"/>
</dbReference>
<evidence type="ECO:0000313" key="2">
    <source>
        <dbReference type="EMBL" id="KAK6182252.1"/>
    </source>
</evidence>
<reference evidence="2 3" key="1">
    <citation type="submission" date="2024-01" db="EMBL/GenBank/DDBJ databases">
        <title>The genome of the rayed Mediterranean limpet Patella caerulea (Linnaeus, 1758).</title>
        <authorList>
            <person name="Anh-Thu Weber A."/>
            <person name="Halstead-Nussloch G."/>
        </authorList>
    </citation>
    <scope>NUCLEOTIDE SEQUENCE [LARGE SCALE GENOMIC DNA]</scope>
    <source>
        <strain evidence="2">AATW-2023a</strain>
        <tissue evidence="2">Whole specimen</tissue>
    </source>
</reference>
<gene>
    <name evidence="2" type="ORF">SNE40_009978</name>
</gene>
<feature type="compositionally biased region" description="Basic residues" evidence="1">
    <location>
        <begin position="129"/>
        <end position="141"/>
    </location>
</feature>
<evidence type="ECO:0000256" key="1">
    <source>
        <dbReference type="SAM" id="MobiDB-lite"/>
    </source>
</evidence>
<sequence>MPKVKTLKKSKRSTPIGKTKSLMLKDSSKFAETINSPGYSCDAVNGLISPGCCTKSLRPRKNKITLKSNSSNSKITSVELNSPGLSEAKTLRRRSTRTKQSNCCQASSEVKVDTANTSKVKSVKTFRGSLRKRNSKTLRSKHLPDVGNEESRIGEGGPDSAGIDETYLITSRAEVNRSISPPVNEIGPFTEVNRTNCSQVYPLKISGSSGTKPSLTVQKLFKLIKSKYSAASNKEYAASLKQLMGIEFLGIRSSDRRDMNKKIFEAHPVLSHPDIYQLFYLLWQEEERDYQCFVLDYCDKYIKHINHPDWNDQNLQVLKHLITHKSWWETVDQLARVVGILVLSDREKYSQLMDEWVSDDNMWIRRTAILHQLNYKHKTDTDRLFRYCLKCANEKDNNYIQKAIGWGLRNYFRIDPELVKRFISKNQLRLTTLSVRFALRYA</sequence>